<keyword evidence="10" id="KW-1185">Reference proteome</keyword>
<dbReference type="RefSeq" id="WP_126037958.1">
    <property type="nucleotide sequence ID" value="NZ_CP034438.1"/>
</dbReference>
<dbReference type="KEGG" id="fsl:EJO69_00895"/>
<dbReference type="AlphaFoldDB" id="A0A3S8Z684"/>
<organism evidence="9 10">
    <name type="scientific">Flaviflexus salsibiostraticola</name>
    <dbReference type="NCBI Taxonomy" id="1282737"/>
    <lineage>
        <taxon>Bacteria</taxon>
        <taxon>Bacillati</taxon>
        <taxon>Actinomycetota</taxon>
        <taxon>Actinomycetes</taxon>
        <taxon>Actinomycetales</taxon>
        <taxon>Actinomycetaceae</taxon>
        <taxon>Flaviflexus</taxon>
    </lineage>
</organism>
<feature type="transmembrane region" description="Helical" evidence="7">
    <location>
        <begin position="119"/>
        <end position="141"/>
    </location>
</feature>
<feature type="transmembrane region" description="Helical" evidence="7">
    <location>
        <begin position="85"/>
        <end position="107"/>
    </location>
</feature>
<feature type="transmembrane region" description="Helical" evidence="7">
    <location>
        <begin position="52"/>
        <end position="73"/>
    </location>
</feature>
<accession>A0A3S8Z684</accession>
<keyword evidence="6 7" id="KW-0472">Membrane</keyword>
<reference evidence="9 10" key="1">
    <citation type="submission" date="2018-12" db="EMBL/GenBank/DDBJ databases">
        <title>Complete genome sequence of Flaviflexus salsibiostraticola KCTC 33148.</title>
        <authorList>
            <person name="Bae J.-W."/>
        </authorList>
    </citation>
    <scope>NUCLEOTIDE SEQUENCE [LARGE SCALE GENOMIC DNA]</scope>
    <source>
        <strain evidence="9 10">KCTC 33148</strain>
    </source>
</reference>
<keyword evidence="5 7" id="KW-1133">Transmembrane helix</keyword>
<dbReference type="NCBIfam" id="TIGR03025">
    <property type="entry name" value="EPS_sugtrans"/>
    <property type="match status" value="1"/>
</dbReference>
<dbReference type="GO" id="GO:0016780">
    <property type="term" value="F:phosphotransferase activity, for other substituted phosphate groups"/>
    <property type="evidence" value="ECO:0007669"/>
    <property type="project" value="TreeGrafter"/>
</dbReference>
<keyword evidence="4 7" id="KW-0812">Transmembrane</keyword>
<keyword evidence="3 9" id="KW-0808">Transferase</keyword>
<dbReference type="Proteomes" id="UP000270021">
    <property type="component" value="Chromosome"/>
</dbReference>
<dbReference type="GO" id="GO:0016020">
    <property type="term" value="C:membrane"/>
    <property type="evidence" value="ECO:0007669"/>
    <property type="project" value="UniProtKB-SubCell"/>
</dbReference>
<feature type="transmembrane region" description="Helical" evidence="7">
    <location>
        <begin position="147"/>
        <end position="169"/>
    </location>
</feature>
<dbReference type="PANTHER" id="PTHR30576:SF10">
    <property type="entry name" value="SLL5057 PROTEIN"/>
    <property type="match status" value="1"/>
</dbReference>
<evidence type="ECO:0000259" key="8">
    <source>
        <dbReference type="Pfam" id="PF02397"/>
    </source>
</evidence>
<name>A0A3S8Z684_9ACTO</name>
<dbReference type="InterPro" id="IPR017475">
    <property type="entry name" value="EPS_sugar_tfrase"/>
</dbReference>
<evidence type="ECO:0000256" key="7">
    <source>
        <dbReference type="SAM" id="Phobius"/>
    </source>
</evidence>
<comment type="similarity">
    <text evidence="2">Belongs to the bacterial sugar transferase family.</text>
</comment>
<comment type="subcellular location">
    <subcellularLocation>
        <location evidence="1">Membrane</location>
        <topology evidence="1">Multi-pass membrane protein</topology>
    </subcellularLocation>
</comment>
<evidence type="ECO:0000256" key="6">
    <source>
        <dbReference type="ARBA" id="ARBA00023136"/>
    </source>
</evidence>
<gene>
    <name evidence="9" type="ORF">EJO69_00895</name>
</gene>
<evidence type="ECO:0000313" key="9">
    <source>
        <dbReference type="EMBL" id="AZN29012.1"/>
    </source>
</evidence>
<proteinExistence type="inferred from homology"/>
<dbReference type="EMBL" id="CP034438">
    <property type="protein sequence ID" value="AZN29012.1"/>
    <property type="molecule type" value="Genomic_DNA"/>
</dbReference>
<feature type="transmembrane region" description="Helical" evidence="7">
    <location>
        <begin position="329"/>
        <end position="350"/>
    </location>
</feature>
<dbReference type="OrthoDB" id="9808602at2"/>
<evidence type="ECO:0000256" key="5">
    <source>
        <dbReference type="ARBA" id="ARBA00022989"/>
    </source>
</evidence>
<dbReference type="PANTHER" id="PTHR30576">
    <property type="entry name" value="COLANIC BIOSYNTHESIS UDP-GLUCOSE LIPID CARRIER TRANSFERASE"/>
    <property type="match status" value="1"/>
</dbReference>
<evidence type="ECO:0000256" key="1">
    <source>
        <dbReference type="ARBA" id="ARBA00004141"/>
    </source>
</evidence>
<protein>
    <submittedName>
        <fullName evidence="9">Sugar transferase</fullName>
    </submittedName>
</protein>
<evidence type="ECO:0000256" key="3">
    <source>
        <dbReference type="ARBA" id="ARBA00022679"/>
    </source>
</evidence>
<sequence>MGIDTARGLDGFRTGLAQSSGWSLPTFGDRVASPLGSVREAVHWRQRYRRRLLVTDILVITLAVALPVAYAAVGAGSVFIDEVSLAKSSALAAFVAVSWIVALQLVHSRAAGCIAVGTYEYRAVIGATAAVAGALSLVAVIGGDMGLRGFIVASLPAGLIGLFLGRWGWRAWLQSQRKRGHALSDVVIYGQAKDTSYVVRQISRKSGAAYRVVGVVLDGEADTEAEARIRAASPGIPILRGSAGLEEDVSRLGADAVVIAGSLPGGNRAIQELGWRLEDARTEVILVPSLTNVASPRIRLRPVEGLPLLHVELPTFSGYRHVVKRGMDIVVSFAALVVLAPLFLLIALLVSTGSPGGVIFRQVRTGRRGQPFTMYKFRSMVATAEEDLKALAQKNEGAGPLFKMKDDPRVTPVGVWLRKYSLDEFPQFYNVLKGDMSLVGPRPPLPSEVAAYEGPTHRRLYIKPGLTGLWQINGRSDLDWEESVRLDLYYVENWSVAGDLAIMWRTFRVMIKPSGAY</sequence>
<dbReference type="InterPro" id="IPR003362">
    <property type="entry name" value="Bact_transf"/>
</dbReference>
<evidence type="ECO:0000313" key="10">
    <source>
        <dbReference type="Proteomes" id="UP000270021"/>
    </source>
</evidence>
<dbReference type="Pfam" id="PF02397">
    <property type="entry name" value="Bac_transf"/>
    <property type="match status" value="1"/>
</dbReference>
<feature type="domain" description="Bacterial sugar transferase" evidence="8">
    <location>
        <begin position="324"/>
        <end position="512"/>
    </location>
</feature>
<evidence type="ECO:0000256" key="4">
    <source>
        <dbReference type="ARBA" id="ARBA00022692"/>
    </source>
</evidence>
<evidence type="ECO:0000256" key="2">
    <source>
        <dbReference type="ARBA" id="ARBA00006464"/>
    </source>
</evidence>